<protein>
    <submittedName>
        <fullName evidence="2">Uncharacterized protein</fullName>
    </submittedName>
</protein>
<keyword evidence="1" id="KW-0812">Transmembrane</keyword>
<feature type="transmembrane region" description="Helical" evidence="1">
    <location>
        <begin position="46"/>
        <end position="63"/>
    </location>
</feature>
<dbReference type="EMBL" id="SMAF01000050">
    <property type="protein sequence ID" value="TCS91500.1"/>
    <property type="molecule type" value="Genomic_DNA"/>
</dbReference>
<feature type="transmembrane region" description="Helical" evidence="1">
    <location>
        <begin position="225"/>
        <end position="245"/>
    </location>
</feature>
<evidence type="ECO:0000313" key="2">
    <source>
        <dbReference type="EMBL" id="TCS91500.1"/>
    </source>
</evidence>
<gene>
    <name evidence="2" type="ORF">EDC25_1503</name>
</gene>
<dbReference type="Proteomes" id="UP000294599">
    <property type="component" value="Unassembled WGS sequence"/>
</dbReference>
<evidence type="ECO:0000256" key="1">
    <source>
        <dbReference type="SAM" id="Phobius"/>
    </source>
</evidence>
<proteinExistence type="predicted"/>
<dbReference type="AlphaFoldDB" id="A0A4V3UTW9"/>
<organism evidence="2 3">
    <name type="scientific">Pseudofulvimonas gallinarii</name>
    <dbReference type="NCBI Taxonomy" id="634155"/>
    <lineage>
        <taxon>Bacteria</taxon>
        <taxon>Pseudomonadati</taxon>
        <taxon>Pseudomonadota</taxon>
        <taxon>Gammaproteobacteria</taxon>
        <taxon>Lysobacterales</taxon>
        <taxon>Rhodanobacteraceae</taxon>
        <taxon>Pseudofulvimonas</taxon>
    </lineage>
</organism>
<sequence>MSTRAQREHRNRQVSIDDADLERFRTELPGLLAYFEQRRIARDRRWALGAILYGAMTLAGLYLFDWSPMLVLCHVVLSQWIPLGAEIAALRRMQRSGITRLVTVDHVHRFVGSVARALDAGRRPSDPADGPMMLDRDRLDSDVAADSNDRTSPGALARLLLFFGIIGAGMVVASIYFVDPFLRAEMFADPWALAALGATSPLQGWDEYRAKLAPPMPGATWNVEFAAGLRLAAVMVLGLMSPILFSASTVDLLGIAATAPVLVGGWGLVTLACLPMWRKTIASLRRHAGVEAAELRARWAANRRPPDFE</sequence>
<evidence type="ECO:0000313" key="3">
    <source>
        <dbReference type="Proteomes" id="UP000294599"/>
    </source>
</evidence>
<keyword evidence="1" id="KW-0472">Membrane</keyword>
<name>A0A4V3UTW9_9GAMM</name>
<reference evidence="2 3" key="1">
    <citation type="submission" date="2019-03" db="EMBL/GenBank/DDBJ databases">
        <title>Genomic Encyclopedia of Type Strains, Phase IV (KMG-IV): sequencing the most valuable type-strain genomes for metagenomic binning, comparative biology and taxonomic classification.</title>
        <authorList>
            <person name="Goeker M."/>
        </authorList>
    </citation>
    <scope>NUCLEOTIDE SEQUENCE [LARGE SCALE GENOMIC DNA]</scope>
    <source>
        <strain evidence="2 3">DSM 21944</strain>
    </source>
</reference>
<keyword evidence="3" id="KW-1185">Reference proteome</keyword>
<dbReference type="RefSeq" id="WP_123521516.1">
    <property type="nucleotide sequence ID" value="NZ_JBHLWF010000023.1"/>
</dbReference>
<feature type="transmembrane region" description="Helical" evidence="1">
    <location>
        <begin position="252"/>
        <end position="277"/>
    </location>
</feature>
<comment type="caution">
    <text evidence="2">The sequence shown here is derived from an EMBL/GenBank/DDBJ whole genome shotgun (WGS) entry which is preliminary data.</text>
</comment>
<keyword evidence="1" id="KW-1133">Transmembrane helix</keyword>
<feature type="transmembrane region" description="Helical" evidence="1">
    <location>
        <begin position="159"/>
        <end position="178"/>
    </location>
</feature>
<accession>A0A4V3UTW9</accession>